<dbReference type="Gene3D" id="1.20.1740.10">
    <property type="entry name" value="Amino acid/polyamine transporter I"/>
    <property type="match status" value="1"/>
</dbReference>
<evidence type="ECO:0000256" key="8">
    <source>
        <dbReference type="SAM" id="Phobius"/>
    </source>
</evidence>
<dbReference type="PANTHER" id="PTHR34975:SF2">
    <property type="entry name" value="SPORE GERMINATION PROTEIN A2"/>
    <property type="match status" value="1"/>
</dbReference>
<evidence type="ECO:0000256" key="5">
    <source>
        <dbReference type="ARBA" id="ARBA00022692"/>
    </source>
</evidence>
<keyword evidence="7 8" id="KW-0472">Membrane</keyword>
<comment type="caution">
    <text evidence="9">The sequence shown here is derived from an EMBL/GenBank/DDBJ whole genome shotgun (WGS) entry which is preliminary data.</text>
</comment>
<gene>
    <name evidence="9" type="ORF">JK636_16185</name>
</gene>
<proteinExistence type="inferred from homology"/>
<dbReference type="Pfam" id="PF03845">
    <property type="entry name" value="Spore_permease"/>
    <property type="match status" value="1"/>
</dbReference>
<evidence type="ECO:0000256" key="6">
    <source>
        <dbReference type="ARBA" id="ARBA00022989"/>
    </source>
</evidence>
<dbReference type="InterPro" id="IPR004761">
    <property type="entry name" value="Spore_GerAB"/>
</dbReference>
<comment type="subcellular location">
    <subcellularLocation>
        <location evidence="1">Membrane</location>
        <topology evidence="1">Multi-pass membrane protein</topology>
    </subcellularLocation>
</comment>
<dbReference type="PANTHER" id="PTHR34975">
    <property type="entry name" value="SPORE GERMINATION PROTEIN A2"/>
    <property type="match status" value="1"/>
</dbReference>
<feature type="transmembrane region" description="Helical" evidence="8">
    <location>
        <begin position="306"/>
        <end position="322"/>
    </location>
</feature>
<dbReference type="EMBL" id="JAESWC010000014">
    <property type="protein sequence ID" value="MBL4937268.1"/>
    <property type="molecule type" value="Genomic_DNA"/>
</dbReference>
<sequence length="370" mass="42114">MKKVGTNEITANQYCFIIIGTMIGIAILSAPKDLIKASGQDAWISVIFGMMYPFYLVIMGILLFKRYPDKNILQISKICFGSFIGGLFNFVFMLQFLFFAATRSAGLDDILQTYIASFLTPAKLIAAFILAAAFTASFELKVIGRVNEMIFYLMLILILCPIAVLRDGSILNIMPVLQNSIGKIIVGSIQTVYSYCGVEILFIIYPRIADKENMVKASLKAVIVTALIYVWFVFSTIYYLDIDIVPKYGWPFLSVTSSVNMPVINNFRYIFLFLWSIVALKTISNYFFTFTFIFNDFFKGLDFKKLCYAMYPFVAYVTILFSDEAFRRNILRKAAPNIILFNIIGITLIVIITYLKKEGKYERKTNCNSN</sequence>
<evidence type="ECO:0000313" key="10">
    <source>
        <dbReference type="Proteomes" id="UP000632377"/>
    </source>
</evidence>
<feature type="transmembrane region" description="Helical" evidence="8">
    <location>
        <begin position="217"/>
        <end position="240"/>
    </location>
</feature>
<evidence type="ECO:0000256" key="1">
    <source>
        <dbReference type="ARBA" id="ARBA00004141"/>
    </source>
</evidence>
<keyword evidence="5 8" id="KW-0812">Transmembrane</keyword>
<keyword evidence="4" id="KW-0309">Germination</keyword>
<evidence type="ECO:0000256" key="3">
    <source>
        <dbReference type="ARBA" id="ARBA00022448"/>
    </source>
</evidence>
<keyword evidence="10" id="KW-1185">Reference proteome</keyword>
<feature type="transmembrane region" description="Helical" evidence="8">
    <location>
        <begin position="42"/>
        <end position="64"/>
    </location>
</feature>
<name>A0ABS1TH43_9CLOT</name>
<protein>
    <submittedName>
        <fullName evidence="9">Endospore germination permease</fullName>
    </submittedName>
</protein>
<evidence type="ECO:0000256" key="2">
    <source>
        <dbReference type="ARBA" id="ARBA00007998"/>
    </source>
</evidence>
<feature type="transmembrane region" description="Helical" evidence="8">
    <location>
        <begin position="76"/>
        <end position="101"/>
    </location>
</feature>
<dbReference type="NCBIfam" id="TIGR00912">
    <property type="entry name" value="2A0309"/>
    <property type="match status" value="1"/>
</dbReference>
<feature type="transmembrane region" description="Helical" evidence="8">
    <location>
        <begin position="113"/>
        <end position="134"/>
    </location>
</feature>
<dbReference type="RefSeq" id="WP_202750022.1">
    <property type="nucleotide sequence ID" value="NZ_JAESWC010000014.1"/>
</dbReference>
<feature type="transmembrane region" description="Helical" evidence="8">
    <location>
        <begin position="146"/>
        <end position="164"/>
    </location>
</feature>
<feature type="transmembrane region" description="Helical" evidence="8">
    <location>
        <begin position="184"/>
        <end position="205"/>
    </location>
</feature>
<organism evidence="9 10">
    <name type="scientific">Clostridium rhizosphaerae</name>
    <dbReference type="NCBI Taxonomy" id="2803861"/>
    <lineage>
        <taxon>Bacteria</taxon>
        <taxon>Bacillati</taxon>
        <taxon>Bacillota</taxon>
        <taxon>Clostridia</taxon>
        <taxon>Eubacteriales</taxon>
        <taxon>Clostridiaceae</taxon>
        <taxon>Clostridium</taxon>
    </lineage>
</organism>
<reference evidence="9 10" key="1">
    <citation type="submission" date="2021-01" db="EMBL/GenBank/DDBJ databases">
        <title>Genome public.</title>
        <authorList>
            <person name="Liu C."/>
            <person name="Sun Q."/>
        </authorList>
    </citation>
    <scope>NUCLEOTIDE SEQUENCE [LARGE SCALE GENOMIC DNA]</scope>
    <source>
        <strain evidence="9 10">YIM B02515</strain>
    </source>
</reference>
<accession>A0ABS1TH43</accession>
<feature type="transmembrane region" description="Helical" evidence="8">
    <location>
        <begin position="269"/>
        <end position="294"/>
    </location>
</feature>
<keyword evidence="3" id="KW-0813">Transport</keyword>
<evidence type="ECO:0000256" key="7">
    <source>
        <dbReference type="ARBA" id="ARBA00023136"/>
    </source>
</evidence>
<feature type="transmembrane region" description="Helical" evidence="8">
    <location>
        <begin position="12"/>
        <end position="30"/>
    </location>
</feature>
<feature type="transmembrane region" description="Helical" evidence="8">
    <location>
        <begin position="334"/>
        <end position="355"/>
    </location>
</feature>
<comment type="similarity">
    <text evidence="2">Belongs to the amino acid-polyamine-organocation (APC) superfamily. Spore germination protein (SGP) (TC 2.A.3.9) family.</text>
</comment>
<dbReference type="Proteomes" id="UP000632377">
    <property type="component" value="Unassembled WGS sequence"/>
</dbReference>
<evidence type="ECO:0000313" key="9">
    <source>
        <dbReference type="EMBL" id="MBL4937268.1"/>
    </source>
</evidence>
<keyword evidence="6 8" id="KW-1133">Transmembrane helix</keyword>
<evidence type="ECO:0000256" key="4">
    <source>
        <dbReference type="ARBA" id="ARBA00022544"/>
    </source>
</evidence>